<dbReference type="Proteomes" id="UP000019150">
    <property type="component" value="Chromosome"/>
</dbReference>
<evidence type="ECO:0000313" key="2">
    <source>
        <dbReference type="Proteomes" id="UP000019150"/>
    </source>
</evidence>
<gene>
    <name evidence="1" type="ORF">NONO_c72210</name>
</gene>
<evidence type="ECO:0000313" key="1">
    <source>
        <dbReference type="EMBL" id="AHH21978.1"/>
    </source>
</evidence>
<dbReference type="HOGENOM" id="CLU_2082363_0_0_11"/>
<dbReference type="OrthoDB" id="4556355at2"/>
<dbReference type="RefSeq" id="WP_025353257.1">
    <property type="nucleotide sequence ID" value="NZ_CP006850.1"/>
</dbReference>
<reference evidence="1 2" key="1">
    <citation type="journal article" date="2014" name="Appl. Environ. Microbiol.">
        <title>Insights into the Microbial Degradation of Rubber and Gutta-Percha by Analysis of the Complete Genome of Nocardia nova SH22a.</title>
        <authorList>
            <person name="Luo Q."/>
            <person name="Hiessl S."/>
            <person name="Poehlein A."/>
            <person name="Daniel R."/>
            <person name="Steinbuchel A."/>
        </authorList>
    </citation>
    <scope>NUCLEOTIDE SEQUENCE [LARGE SCALE GENOMIC DNA]</scope>
    <source>
        <strain evidence="1">SH22a</strain>
    </source>
</reference>
<protein>
    <submittedName>
        <fullName evidence="1">Uncharacterized protein</fullName>
    </submittedName>
</protein>
<dbReference type="PATRIC" id="fig|1415166.3.peg.7411"/>
<dbReference type="eggNOG" id="ENOG5031G0P">
    <property type="taxonomic scope" value="Bacteria"/>
</dbReference>
<accession>W5TSV2</accession>
<dbReference type="AlphaFoldDB" id="W5TSV2"/>
<dbReference type="EMBL" id="CP006850">
    <property type="protein sequence ID" value="AHH21978.1"/>
    <property type="molecule type" value="Genomic_DNA"/>
</dbReference>
<sequence length="117" mass="12948">MDADDPAFAMGYVCVDLVKTMTGVDFRARQVSARLGYQYLGLCRSSSLIVPAALLDHIATHQVELLIVPDLTHLRGRVPPELAELTDIHNLATGHTYERWGAYAPDEGRHPNPLTPR</sequence>
<dbReference type="KEGG" id="nno:NONO_c72210"/>
<name>W5TSV2_9NOCA</name>
<proteinExistence type="predicted"/>
<keyword evidence="2" id="KW-1185">Reference proteome</keyword>
<dbReference type="STRING" id="1415166.NONO_c72210"/>
<organism evidence="1 2">
    <name type="scientific">Nocardia nova SH22a</name>
    <dbReference type="NCBI Taxonomy" id="1415166"/>
    <lineage>
        <taxon>Bacteria</taxon>
        <taxon>Bacillati</taxon>
        <taxon>Actinomycetota</taxon>
        <taxon>Actinomycetes</taxon>
        <taxon>Mycobacteriales</taxon>
        <taxon>Nocardiaceae</taxon>
        <taxon>Nocardia</taxon>
    </lineage>
</organism>